<feature type="region of interest" description="Disordered" evidence="1">
    <location>
        <begin position="39"/>
        <end position="60"/>
    </location>
</feature>
<evidence type="ECO:0000313" key="3">
    <source>
        <dbReference type="EMBL" id="WFP09109.1"/>
    </source>
</evidence>
<organism evidence="3 4">
    <name type="scientific">Achromobacter spanius</name>
    <dbReference type="NCBI Taxonomy" id="217203"/>
    <lineage>
        <taxon>Bacteria</taxon>
        <taxon>Pseudomonadati</taxon>
        <taxon>Pseudomonadota</taxon>
        <taxon>Betaproteobacteria</taxon>
        <taxon>Burkholderiales</taxon>
        <taxon>Alcaligenaceae</taxon>
        <taxon>Achromobacter</taxon>
    </lineage>
</organism>
<dbReference type="RefSeq" id="WP_268078107.1">
    <property type="nucleotide sequence ID" value="NZ_CP106885.1"/>
</dbReference>
<reference evidence="3 4" key="1">
    <citation type="submission" date="2023-03" db="EMBL/GenBank/DDBJ databases">
        <title>Achromobacter spanius LIG8.</title>
        <authorList>
            <person name="Shrestha S."/>
        </authorList>
    </citation>
    <scope>NUCLEOTIDE SEQUENCE [LARGE SCALE GENOMIC DNA]</scope>
    <source>
        <strain evidence="3 4">LIG8</strain>
    </source>
</reference>
<name>A0ABY8GX67_9BURK</name>
<feature type="chain" id="PRO_5046015973" description="DUF3455 domain-containing protein" evidence="2">
    <location>
        <begin position="29"/>
        <end position="306"/>
    </location>
</feature>
<dbReference type="Proteomes" id="UP001214170">
    <property type="component" value="Chromosome"/>
</dbReference>
<protein>
    <recommendedName>
        <fullName evidence="5">DUF3455 domain-containing protein</fullName>
    </recommendedName>
</protein>
<evidence type="ECO:0000256" key="2">
    <source>
        <dbReference type="SAM" id="SignalP"/>
    </source>
</evidence>
<sequence length="306" mass="32268">MTSSLKACPTLRATVAGLLAVVAFATLATTPAAASASAASASDAPGPLSRQAAPAVEPPDAPTVMASIFQIDGKGETTYEVENGRIATYWFGHAYESEGTRYYTGFAWQTAPRYATPADAESQEEPGPGTRVNLAEATFVLADPASDKPWKFRGMEPTIGEFGAYERGEEVDTRRKPREHRTPAGKLLLAVPTTSFDNGITSDGYALLVFNPERLKNDIDGDVWTYVGSLLTGEDNSAACADGDVMPCTSSTGELVFSQDGRQDMPTVTVKPSGTTISGPNKTRQLGAADVTAYAFDAASKAYVAK</sequence>
<evidence type="ECO:0000313" key="4">
    <source>
        <dbReference type="Proteomes" id="UP001214170"/>
    </source>
</evidence>
<feature type="compositionally biased region" description="Low complexity" evidence="1">
    <location>
        <begin position="39"/>
        <end position="49"/>
    </location>
</feature>
<gene>
    <name evidence="3" type="ORF">P8T11_04295</name>
</gene>
<proteinExistence type="predicted"/>
<evidence type="ECO:0008006" key="5">
    <source>
        <dbReference type="Google" id="ProtNLM"/>
    </source>
</evidence>
<dbReference type="EMBL" id="CP121261">
    <property type="protein sequence ID" value="WFP09109.1"/>
    <property type="molecule type" value="Genomic_DNA"/>
</dbReference>
<evidence type="ECO:0000256" key="1">
    <source>
        <dbReference type="SAM" id="MobiDB-lite"/>
    </source>
</evidence>
<keyword evidence="2" id="KW-0732">Signal</keyword>
<keyword evidence="4" id="KW-1185">Reference proteome</keyword>
<accession>A0ABY8GX67</accession>
<feature type="signal peptide" evidence="2">
    <location>
        <begin position="1"/>
        <end position="28"/>
    </location>
</feature>